<keyword evidence="4 11" id="KW-0812">Transmembrane</keyword>
<dbReference type="SMART" id="SM00283">
    <property type="entry name" value="MA"/>
    <property type="match status" value="1"/>
</dbReference>
<evidence type="ECO:0000256" key="6">
    <source>
        <dbReference type="ARBA" id="ARBA00023136"/>
    </source>
</evidence>
<comment type="subcellular location">
    <subcellularLocation>
        <location evidence="1">Cell membrane</location>
        <topology evidence="1">Multi-pass membrane protein</topology>
    </subcellularLocation>
</comment>
<evidence type="ECO:0000256" key="2">
    <source>
        <dbReference type="ARBA" id="ARBA00022475"/>
    </source>
</evidence>
<comment type="caution">
    <text evidence="14">The sequence shown here is derived from an EMBL/GenBank/DDBJ whole genome shotgun (WGS) entry which is preliminary data.</text>
</comment>
<evidence type="ECO:0000256" key="8">
    <source>
        <dbReference type="ARBA" id="ARBA00029447"/>
    </source>
</evidence>
<feature type="transmembrane region" description="Helical" evidence="11">
    <location>
        <begin position="12"/>
        <end position="32"/>
    </location>
</feature>
<dbReference type="Proteomes" id="UP000823821">
    <property type="component" value="Unassembled WGS sequence"/>
</dbReference>
<keyword evidence="2" id="KW-1003">Cell membrane</keyword>
<dbReference type="PANTHER" id="PTHR32089:SF112">
    <property type="entry name" value="LYSOZYME-LIKE PROTEIN-RELATED"/>
    <property type="match status" value="1"/>
</dbReference>
<proteinExistence type="inferred from homology"/>
<comment type="similarity">
    <text evidence="8">Belongs to the methyl-accepting chemotaxis (MCP) protein family.</text>
</comment>
<feature type="domain" description="Methyl-accepting transducer" evidence="12">
    <location>
        <begin position="427"/>
        <end position="663"/>
    </location>
</feature>
<evidence type="ECO:0000259" key="12">
    <source>
        <dbReference type="PROSITE" id="PS50111"/>
    </source>
</evidence>
<keyword evidence="7 9" id="KW-0807">Transducer</keyword>
<evidence type="ECO:0000256" key="5">
    <source>
        <dbReference type="ARBA" id="ARBA00022989"/>
    </source>
</evidence>
<dbReference type="GO" id="GO:0007165">
    <property type="term" value="P:signal transduction"/>
    <property type="evidence" value="ECO:0007669"/>
    <property type="project" value="UniProtKB-KW"/>
</dbReference>
<dbReference type="Gene3D" id="1.10.287.950">
    <property type="entry name" value="Methyl-accepting chemotaxis protein"/>
    <property type="match status" value="1"/>
</dbReference>
<evidence type="ECO:0000256" key="1">
    <source>
        <dbReference type="ARBA" id="ARBA00004651"/>
    </source>
</evidence>
<dbReference type="Gene3D" id="1.10.8.500">
    <property type="entry name" value="HAMP domain in histidine kinase"/>
    <property type="match status" value="1"/>
</dbReference>
<dbReference type="EMBL" id="DWZD01000010">
    <property type="protein sequence ID" value="HJA78179.1"/>
    <property type="molecule type" value="Genomic_DNA"/>
</dbReference>
<evidence type="ECO:0000313" key="14">
    <source>
        <dbReference type="EMBL" id="HJA78179.1"/>
    </source>
</evidence>
<sequence>MNIATSVKGRILLGLIIPLLIMAGSIAGVAIWKMRETAIEDFTLKSQQELELFGHYVNQMVNGAAFTANGLAQSPKIKAGLGKFPNFKDTTQNTVYKAADLGPEAKEIAVELQNMQRANPNYMEVFIGFKDGSYAMSFDETTVPAGTDMSTRSWYLNCANSPKASTLGEAYQTIKGDMVVSPLAKITDDKGEFIGVLGIDLSLGTITDTVGKMKLGKSGRFLLIEHTGRLICSPLTPEFVGKVIGKEFSHKALERIHQGSDGMYRFQLGDTEVMATSLTTPYGWKMVFVEDVAEIFESADEAMLTIAIVSLVILLVMVVLGLSLVRSITRPLDLLVGYAHEVAGGKLEAQVDARYFFGELARLHQALVDMLDNLRKFISQAQQQTEEARKQTDIARKAVEEAEYARKRAENAKREGMLNAANQLADAVSIISSTSTQLSRQVEESTAGAEQQAHRAMETATAMNEMNATVLEVAKNAGQAAEMSSNMRHCADEGADIVRQVVKGIDEVQSISLALKEDMAQLGENARSITQIMSVISDIADQTNLLALNAAIEAARAGEAGRGFAVVADEVRKLAEKTMASTSEVGSAINAIRNSTEKSIHQVDVAVESISRVTELSNRSGQALEQIVNMAEQSADEVRAIAAAGEEQSAASEEINRSIADINTIATSTSQAMQQAAQAISELAQQAQHLNSVVEDMKRV</sequence>
<keyword evidence="3" id="KW-0145">Chemotaxis</keyword>
<organism evidence="14 15">
    <name type="scientific">Candidatus Desulfovibrio intestinavium</name>
    <dbReference type="NCBI Taxonomy" id="2838534"/>
    <lineage>
        <taxon>Bacteria</taxon>
        <taxon>Pseudomonadati</taxon>
        <taxon>Thermodesulfobacteriota</taxon>
        <taxon>Desulfovibrionia</taxon>
        <taxon>Desulfovibrionales</taxon>
        <taxon>Desulfovibrionaceae</taxon>
        <taxon>Desulfovibrio</taxon>
    </lineage>
</organism>
<evidence type="ECO:0000256" key="9">
    <source>
        <dbReference type="PROSITE-ProRule" id="PRU00284"/>
    </source>
</evidence>
<evidence type="ECO:0000256" key="4">
    <source>
        <dbReference type="ARBA" id="ARBA00022692"/>
    </source>
</evidence>
<name>A0A9D2KQ49_9BACT</name>
<evidence type="ECO:0000256" key="10">
    <source>
        <dbReference type="SAM" id="Coils"/>
    </source>
</evidence>
<keyword evidence="5 11" id="KW-1133">Transmembrane helix</keyword>
<evidence type="ECO:0000256" key="11">
    <source>
        <dbReference type="SAM" id="Phobius"/>
    </source>
</evidence>
<dbReference type="SMART" id="SM00304">
    <property type="entry name" value="HAMP"/>
    <property type="match status" value="1"/>
</dbReference>
<accession>A0A9D2KQ49</accession>
<evidence type="ECO:0000313" key="15">
    <source>
        <dbReference type="Proteomes" id="UP000823821"/>
    </source>
</evidence>
<dbReference type="AlphaFoldDB" id="A0A9D2KQ49"/>
<feature type="transmembrane region" description="Helical" evidence="11">
    <location>
        <begin position="302"/>
        <end position="325"/>
    </location>
</feature>
<reference evidence="14" key="1">
    <citation type="journal article" date="2021" name="PeerJ">
        <title>Extensive microbial diversity within the chicken gut microbiome revealed by metagenomics and culture.</title>
        <authorList>
            <person name="Gilroy R."/>
            <person name="Ravi A."/>
            <person name="Getino M."/>
            <person name="Pursley I."/>
            <person name="Horton D.L."/>
            <person name="Alikhan N.F."/>
            <person name="Baker D."/>
            <person name="Gharbi K."/>
            <person name="Hall N."/>
            <person name="Watson M."/>
            <person name="Adriaenssens E.M."/>
            <person name="Foster-Nyarko E."/>
            <person name="Jarju S."/>
            <person name="Secka A."/>
            <person name="Antonio M."/>
            <person name="Oren A."/>
            <person name="Chaudhuri R.R."/>
            <person name="La Ragione R."/>
            <person name="Hildebrand F."/>
            <person name="Pallen M.J."/>
        </authorList>
    </citation>
    <scope>NUCLEOTIDE SEQUENCE</scope>
    <source>
        <strain evidence="14">5032</strain>
    </source>
</reference>
<dbReference type="GO" id="GO:0005886">
    <property type="term" value="C:plasma membrane"/>
    <property type="evidence" value="ECO:0007669"/>
    <property type="project" value="UniProtKB-SubCell"/>
</dbReference>
<dbReference type="InterPro" id="IPR033479">
    <property type="entry name" value="dCache_1"/>
</dbReference>
<dbReference type="PROSITE" id="PS50111">
    <property type="entry name" value="CHEMOTAXIS_TRANSDUC_2"/>
    <property type="match status" value="1"/>
</dbReference>
<evidence type="ECO:0000259" key="13">
    <source>
        <dbReference type="PROSITE" id="PS50885"/>
    </source>
</evidence>
<dbReference type="FunFam" id="1.10.287.950:FF:000001">
    <property type="entry name" value="Methyl-accepting chemotaxis sensory transducer"/>
    <property type="match status" value="1"/>
</dbReference>
<evidence type="ECO:0000256" key="3">
    <source>
        <dbReference type="ARBA" id="ARBA00022500"/>
    </source>
</evidence>
<dbReference type="InterPro" id="IPR003660">
    <property type="entry name" value="HAMP_dom"/>
</dbReference>
<keyword evidence="10" id="KW-0175">Coiled coil</keyword>
<dbReference type="GO" id="GO:0006935">
    <property type="term" value="P:chemotaxis"/>
    <property type="evidence" value="ECO:0007669"/>
    <property type="project" value="UniProtKB-KW"/>
</dbReference>
<keyword evidence="6 11" id="KW-0472">Membrane</keyword>
<protein>
    <submittedName>
        <fullName evidence="14">Chemotaxis protein</fullName>
    </submittedName>
</protein>
<reference evidence="14" key="2">
    <citation type="submission" date="2021-04" db="EMBL/GenBank/DDBJ databases">
        <authorList>
            <person name="Gilroy R."/>
        </authorList>
    </citation>
    <scope>NUCLEOTIDE SEQUENCE</scope>
    <source>
        <strain evidence="14">5032</strain>
    </source>
</reference>
<dbReference type="Pfam" id="PF02743">
    <property type="entry name" value="dCache_1"/>
    <property type="match status" value="1"/>
</dbReference>
<dbReference type="Pfam" id="PF00015">
    <property type="entry name" value="MCPsignal"/>
    <property type="match status" value="1"/>
</dbReference>
<dbReference type="InterPro" id="IPR004089">
    <property type="entry name" value="MCPsignal_dom"/>
</dbReference>
<feature type="domain" description="HAMP" evidence="13">
    <location>
        <begin position="326"/>
        <end position="379"/>
    </location>
</feature>
<dbReference type="PANTHER" id="PTHR32089">
    <property type="entry name" value="METHYL-ACCEPTING CHEMOTAXIS PROTEIN MCPB"/>
    <property type="match status" value="1"/>
</dbReference>
<dbReference type="Gene3D" id="3.30.450.20">
    <property type="entry name" value="PAS domain"/>
    <property type="match status" value="2"/>
</dbReference>
<evidence type="ECO:0000256" key="7">
    <source>
        <dbReference type="ARBA" id="ARBA00023224"/>
    </source>
</evidence>
<feature type="coiled-coil region" evidence="10">
    <location>
        <begin position="673"/>
        <end position="700"/>
    </location>
</feature>
<gene>
    <name evidence="14" type="ORF">H9784_01210</name>
</gene>
<dbReference type="CDD" id="cd11386">
    <property type="entry name" value="MCP_signal"/>
    <property type="match status" value="1"/>
</dbReference>
<dbReference type="PROSITE" id="PS50885">
    <property type="entry name" value="HAMP"/>
    <property type="match status" value="1"/>
</dbReference>
<dbReference type="CDD" id="cd18773">
    <property type="entry name" value="PDC1_HK_sensor"/>
    <property type="match status" value="1"/>
</dbReference>
<dbReference type="SUPFAM" id="SSF58104">
    <property type="entry name" value="Methyl-accepting chemotaxis protein (MCP) signaling domain"/>
    <property type="match status" value="1"/>
</dbReference>
<feature type="coiled-coil region" evidence="10">
    <location>
        <begin position="371"/>
        <end position="415"/>
    </location>
</feature>